<dbReference type="AlphaFoldDB" id="A0A335G5J8"/>
<sequence>MNGILDGVTKDLIDNINLHLSNDIYLVNYFSNVDKELEPPKYHLLDILLRTSVLNLIYVCPTASLNATKDLLNAITDPEIEVSAFDTFDRKQYQNQIVKELACSFRQRIDPSELLKLDIT</sequence>
<dbReference type="RefSeq" id="WP_228262739.1">
    <property type="nucleotide sequence ID" value="NZ_UFMQ01000023.1"/>
</dbReference>
<organism evidence="1 2">
    <name type="scientific">Acinetobacter baumannii</name>
    <dbReference type="NCBI Taxonomy" id="470"/>
    <lineage>
        <taxon>Bacteria</taxon>
        <taxon>Pseudomonadati</taxon>
        <taxon>Pseudomonadota</taxon>
        <taxon>Gammaproteobacteria</taxon>
        <taxon>Moraxellales</taxon>
        <taxon>Moraxellaceae</taxon>
        <taxon>Acinetobacter</taxon>
        <taxon>Acinetobacter calcoaceticus/baumannii complex</taxon>
    </lineage>
</organism>
<dbReference type="Proteomes" id="UP000252694">
    <property type="component" value="Unassembled WGS sequence"/>
</dbReference>
<proteinExistence type="predicted"/>
<name>A0A335G5J8_ACIBA</name>
<dbReference type="EMBL" id="UFMQ01000023">
    <property type="protein sequence ID" value="SST29949.1"/>
    <property type="molecule type" value="Genomic_DNA"/>
</dbReference>
<accession>A0A335G5J8</accession>
<gene>
    <name evidence="1" type="ORF">SAMEA104305318_03371</name>
</gene>
<evidence type="ECO:0000313" key="2">
    <source>
        <dbReference type="Proteomes" id="UP000252694"/>
    </source>
</evidence>
<protein>
    <submittedName>
        <fullName evidence="1">Uncharacterized protein</fullName>
    </submittedName>
</protein>
<evidence type="ECO:0000313" key="1">
    <source>
        <dbReference type="EMBL" id="SST29949.1"/>
    </source>
</evidence>
<reference evidence="1 2" key="1">
    <citation type="submission" date="2018-07" db="EMBL/GenBank/DDBJ databases">
        <authorList>
            <consortium name="Pathogen Informatics"/>
        </authorList>
    </citation>
    <scope>NUCLEOTIDE SEQUENCE [LARGE SCALE GENOMIC DNA]</scope>
    <source>
        <strain evidence="1 2">4300STDY7045823</strain>
    </source>
</reference>